<comment type="caution">
    <text evidence="2">The sequence shown here is derived from an EMBL/GenBank/DDBJ whole genome shotgun (WGS) entry which is preliminary data.</text>
</comment>
<name>A0A316C4H8_PSESE</name>
<keyword evidence="3" id="KW-1185">Reference proteome</keyword>
<evidence type="ECO:0000313" key="2">
    <source>
        <dbReference type="EMBL" id="PWJ84672.1"/>
    </source>
</evidence>
<sequence>MRPAKGDGTSIVALSDSSVSSNCSTATSSPGFTSASITGTSAKSPISGMRISMMFAIMSSQRRAAEIGQGGRDMAKEAGGGHAVHHAVIPGQADRQHKPGLEGRAVPYSLHGRAAGPQNRHFRRVDDGREACPPTPPSEETEKQPPCMSVAASEPARALSANKCISAAISIRPLRSQSRMTGTISPFGVSAAKPIWT</sequence>
<reference evidence="2 3" key="1">
    <citation type="submission" date="2018-05" db="EMBL/GenBank/DDBJ databases">
        <title>Genomic Encyclopedia of Type Strains, Phase IV (KMG-IV): sequencing the most valuable type-strain genomes for metagenomic binning, comparative biology and taxonomic classification.</title>
        <authorList>
            <person name="Goeker M."/>
        </authorList>
    </citation>
    <scope>NUCLEOTIDE SEQUENCE [LARGE SCALE GENOMIC DNA]</scope>
    <source>
        <strain evidence="2 3">DSM 6986</strain>
    </source>
</reference>
<proteinExistence type="predicted"/>
<evidence type="ECO:0000313" key="3">
    <source>
        <dbReference type="Proteomes" id="UP000245396"/>
    </source>
</evidence>
<accession>A0A316C4H8</accession>
<dbReference type="AlphaFoldDB" id="A0A316C4H8"/>
<protein>
    <submittedName>
        <fullName evidence="2">Uncharacterized protein</fullName>
    </submittedName>
</protein>
<feature type="region of interest" description="Disordered" evidence="1">
    <location>
        <begin position="125"/>
        <end position="147"/>
    </location>
</feature>
<dbReference type="Proteomes" id="UP000245396">
    <property type="component" value="Unassembled WGS sequence"/>
</dbReference>
<dbReference type="EMBL" id="QGGG01000005">
    <property type="protein sequence ID" value="PWJ84672.1"/>
    <property type="molecule type" value="Genomic_DNA"/>
</dbReference>
<evidence type="ECO:0000256" key="1">
    <source>
        <dbReference type="SAM" id="MobiDB-lite"/>
    </source>
</evidence>
<dbReference type="AntiFam" id="ANF00206">
    <property type="entry name" value="Shadow ORF (opposite sucB)"/>
</dbReference>
<organism evidence="2 3">
    <name type="scientific">Pseudaminobacter salicylatoxidans</name>
    <dbReference type="NCBI Taxonomy" id="93369"/>
    <lineage>
        <taxon>Bacteria</taxon>
        <taxon>Pseudomonadati</taxon>
        <taxon>Pseudomonadota</taxon>
        <taxon>Alphaproteobacteria</taxon>
        <taxon>Hyphomicrobiales</taxon>
        <taxon>Phyllobacteriaceae</taxon>
        <taxon>Pseudaminobacter</taxon>
    </lineage>
</organism>
<gene>
    <name evidence="2" type="ORF">C7441_105292</name>
</gene>